<dbReference type="GO" id="GO:0000976">
    <property type="term" value="F:transcription cis-regulatory region binding"/>
    <property type="evidence" value="ECO:0007669"/>
    <property type="project" value="TreeGrafter"/>
</dbReference>
<reference evidence="6 7" key="1">
    <citation type="submission" date="2019-11" db="EMBL/GenBank/DDBJ databases">
        <title>Genome-resolved metagenomics to study the prevalence of co-infection and intraspecific heterogeneity among plant pathogen metapopulations.</title>
        <authorList>
            <person name="Newberry E."/>
            <person name="Bhandari R."/>
            <person name="Kemble J."/>
            <person name="Sikora E."/>
            <person name="Potnis N."/>
        </authorList>
    </citation>
    <scope>NUCLEOTIDE SEQUENCE [LARGE SCALE GENOMIC DNA]</scope>
    <source>
        <strain evidence="6">Xp_Tom_Tuscaloosa_18b</strain>
    </source>
</reference>
<protein>
    <submittedName>
        <fullName evidence="6">LacI family transcriptional regulator</fullName>
    </submittedName>
</protein>
<dbReference type="PROSITE" id="PS00356">
    <property type="entry name" value="HTH_LACI_1"/>
    <property type="match status" value="1"/>
</dbReference>
<dbReference type="CDD" id="cd01392">
    <property type="entry name" value="HTH_LacI"/>
    <property type="match status" value="1"/>
</dbReference>
<dbReference type="PROSITE" id="PS50932">
    <property type="entry name" value="HTH_LACI_2"/>
    <property type="match status" value="1"/>
</dbReference>
<dbReference type="Proteomes" id="UP000471082">
    <property type="component" value="Unassembled WGS sequence"/>
</dbReference>
<dbReference type="InterPro" id="IPR010982">
    <property type="entry name" value="Lambda_DNA-bd_dom_sf"/>
</dbReference>
<feature type="non-terminal residue" evidence="6">
    <location>
        <position position="70"/>
    </location>
</feature>
<proteinExistence type="predicted"/>
<dbReference type="EMBL" id="JAAGYU010001448">
    <property type="protein sequence ID" value="NEL80312.1"/>
    <property type="molecule type" value="Genomic_DNA"/>
</dbReference>
<evidence type="ECO:0000256" key="3">
    <source>
        <dbReference type="ARBA" id="ARBA00023125"/>
    </source>
</evidence>
<dbReference type="PRINTS" id="PR00036">
    <property type="entry name" value="HTHLACI"/>
</dbReference>
<dbReference type="InterPro" id="IPR000843">
    <property type="entry name" value="HTH_LacI"/>
</dbReference>
<keyword evidence="1" id="KW-0678">Repressor</keyword>
<keyword evidence="4" id="KW-0804">Transcription</keyword>
<dbReference type="Pfam" id="PF00356">
    <property type="entry name" value="LacI"/>
    <property type="match status" value="1"/>
</dbReference>
<dbReference type="Gene3D" id="1.10.260.40">
    <property type="entry name" value="lambda repressor-like DNA-binding domains"/>
    <property type="match status" value="1"/>
</dbReference>
<evidence type="ECO:0000256" key="1">
    <source>
        <dbReference type="ARBA" id="ARBA00022491"/>
    </source>
</evidence>
<sequence>MAKGAVTIKDVAREAQVSVATVSRALNGHDNVAGPVRQLVQDVAARLRYSPHAAARSLSSRRTQTLGVVL</sequence>
<name>A0A7X5N2Y6_XANPE</name>
<comment type="caution">
    <text evidence="6">The sequence shown here is derived from an EMBL/GenBank/DDBJ whole genome shotgun (WGS) entry which is preliminary data.</text>
</comment>
<feature type="domain" description="HTH lacI-type" evidence="5">
    <location>
        <begin position="6"/>
        <end position="60"/>
    </location>
</feature>
<keyword evidence="3" id="KW-0238">DNA-binding</keyword>
<evidence type="ECO:0000313" key="6">
    <source>
        <dbReference type="EMBL" id="NEL80312.1"/>
    </source>
</evidence>
<keyword evidence="2" id="KW-0805">Transcription regulation</keyword>
<accession>A0A7X5N2Y6</accession>
<dbReference type="PANTHER" id="PTHR30146">
    <property type="entry name" value="LACI-RELATED TRANSCRIPTIONAL REPRESSOR"/>
    <property type="match status" value="1"/>
</dbReference>
<dbReference type="SMART" id="SM00354">
    <property type="entry name" value="HTH_LACI"/>
    <property type="match status" value="1"/>
</dbReference>
<gene>
    <name evidence="6" type="ORF">G3W61_29175</name>
</gene>
<evidence type="ECO:0000259" key="5">
    <source>
        <dbReference type="PROSITE" id="PS50932"/>
    </source>
</evidence>
<dbReference type="SUPFAM" id="SSF47413">
    <property type="entry name" value="lambda repressor-like DNA-binding domains"/>
    <property type="match status" value="1"/>
</dbReference>
<dbReference type="GO" id="GO:0003700">
    <property type="term" value="F:DNA-binding transcription factor activity"/>
    <property type="evidence" value="ECO:0007669"/>
    <property type="project" value="TreeGrafter"/>
</dbReference>
<dbReference type="PANTHER" id="PTHR30146:SF151">
    <property type="entry name" value="HTH-TYPE TRANSCRIPTIONAL REPRESSOR CYTR"/>
    <property type="match status" value="1"/>
</dbReference>
<organism evidence="6 7">
    <name type="scientific">Xanthomonas perforans</name>
    <dbReference type="NCBI Taxonomy" id="442694"/>
    <lineage>
        <taxon>Bacteria</taxon>
        <taxon>Pseudomonadati</taxon>
        <taxon>Pseudomonadota</taxon>
        <taxon>Gammaproteobacteria</taxon>
        <taxon>Lysobacterales</taxon>
        <taxon>Lysobacteraceae</taxon>
        <taxon>Xanthomonas</taxon>
    </lineage>
</organism>
<evidence type="ECO:0000256" key="2">
    <source>
        <dbReference type="ARBA" id="ARBA00023015"/>
    </source>
</evidence>
<dbReference type="AlphaFoldDB" id="A0A7X5N2Y6"/>
<evidence type="ECO:0000313" key="7">
    <source>
        <dbReference type="Proteomes" id="UP000471082"/>
    </source>
</evidence>
<evidence type="ECO:0000256" key="4">
    <source>
        <dbReference type="ARBA" id="ARBA00023163"/>
    </source>
</evidence>